<gene>
    <name evidence="1" type="ORF">HMPREF0860_0569</name>
</gene>
<name>A0ABN0P351_TRESO</name>
<protein>
    <recommendedName>
        <fullName evidence="3">Response regulatory domain-containing protein</fullName>
    </recommendedName>
</protein>
<comment type="caution">
    <text evidence="1">The sequence shown here is derived from an EMBL/GenBank/DDBJ whole genome shotgun (WGS) entry which is preliminary data.</text>
</comment>
<evidence type="ECO:0008006" key="3">
    <source>
        <dbReference type="Google" id="ProtNLM"/>
    </source>
</evidence>
<evidence type="ECO:0000313" key="1">
    <source>
        <dbReference type="EMBL" id="ERJ99798.1"/>
    </source>
</evidence>
<sequence>MKAIIICDDEDVIAKVDAVLASLSYDTIIYRWLLKALDNIEEIRPDIVVVSASDYPRHWKTLTQFIKSGIGGTIPDVILYVPESFSDAEKKKARQLGIKGIFSSSDKSGISLFRSIVTSPTGEPAPSLEEAETDVPDAEAASISETETVSPEGLSDDKIGTAVFTHPKTGAFVTGSIRRLSDGNAEFTADIPSLTQGISPGDRIEELSLRTGGVPTYCTASVVNVGNEIIIRPDRA</sequence>
<accession>A0ABN0P351</accession>
<proteinExistence type="predicted"/>
<reference evidence="1 2" key="1">
    <citation type="submission" date="2013-08" db="EMBL/GenBank/DDBJ databases">
        <authorList>
            <person name="Durkin A.S."/>
            <person name="Haft D.R."/>
            <person name="McCorrison J."/>
            <person name="Torralba M."/>
            <person name="Gillis M."/>
            <person name="Haft D.H."/>
            <person name="Methe B."/>
            <person name="Sutton G."/>
            <person name="Nelson K.E."/>
        </authorList>
    </citation>
    <scope>NUCLEOTIDE SEQUENCE [LARGE SCALE GENOMIC DNA]</scope>
    <source>
        <strain evidence="1 2">ATCC 35536</strain>
    </source>
</reference>
<dbReference type="EMBL" id="AVQI01000072">
    <property type="protein sequence ID" value="ERJ99798.1"/>
    <property type="molecule type" value="Genomic_DNA"/>
</dbReference>
<dbReference type="Proteomes" id="UP000016646">
    <property type="component" value="Unassembled WGS sequence"/>
</dbReference>
<dbReference type="RefSeq" id="WP_021495731.1">
    <property type="nucleotide sequence ID" value="NZ_AVQI01000072.1"/>
</dbReference>
<keyword evidence="2" id="KW-1185">Reference proteome</keyword>
<evidence type="ECO:0000313" key="2">
    <source>
        <dbReference type="Proteomes" id="UP000016646"/>
    </source>
</evidence>
<organism evidence="1 2">
    <name type="scientific">Treponema socranskii subsp. socranskii VPI DR56BR1116 = ATCC 35536</name>
    <dbReference type="NCBI Taxonomy" id="1125725"/>
    <lineage>
        <taxon>Bacteria</taxon>
        <taxon>Pseudomonadati</taxon>
        <taxon>Spirochaetota</taxon>
        <taxon>Spirochaetia</taxon>
        <taxon>Spirochaetales</taxon>
        <taxon>Treponemataceae</taxon>
        <taxon>Treponema</taxon>
    </lineage>
</organism>